<protein>
    <recommendedName>
        <fullName evidence="3">2-isopropylmalate synthase</fullName>
        <ecNumber evidence="3">2.3.3.13</ecNumber>
    </recommendedName>
</protein>
<evidence type="ECO:0000256" key="7">
    <source>
        <dbReference type="ARBA" id="ARBA00023211"/>
    </source>
</evidence>
<reference evidence="11" key="1">
    <citation type="journal article" date="2014" name="Int. J. Syst. Evol. Microbiol.">
        <title>Complete genome sequence of Corynebacterium casei LMG S-19264T (=DSM 44701T), isolated from a smear-ripened cheese.</title>
        <authorList>
            <consortium name="US DOE Joint Genome Institute (JGI-PGF)"/>
            <person name="Walter F."/>
            <person name="Albersmeier A."/>
            <person name="Kalinowski J."/>
            <person name="Ruckert C."/>
        </authorList>
    </citation>
    <scope>NUCLEOTIDE SEQUENCE</scope>
    <source>
        <strain evidence="11">VKM Ac-1321</strain>
    </source>
</reference>
<reference evidence="11" key="2">
    <citation type="submission" date="2023-01" db="EMBL/GenBank/DDBJ databases">
        <authorList>
            <person name="Sun Q."/>
            <person name="Evtushenko L."/>
        </authorList>
    </citation>
    <scope>NUCLEOTIDE SEQUENCE</scope>
    <source>
        <strain evidence="11">VKM Ac-1321</strain>
    </source>
</reference>
<evidence type="ECO:0000256" key="1">
    <source>
        <dbReference type="ARBA" id="ARBA00004689"/>
    </source>
</evidence>
<evidence type="ECO:0000256" key="2">
    <source>
        <dbReference type="ARBA" id="ARBA00009396"/>
    </source>
</evidence>
<dbReference type="GO" id="GO:0003852">
    <property type="term" value="F:2-isopropylmalate synthase activity"/>
    <property type="evidence" value="ECO:0007669"/>
    <property type="project" value="UniProtKB-EC"/>
</dbReference>
<evidence type="ECO:0000313" key="12">
    <source>
        <dbReference type="Proteomes" id="UP001143480"/>
    </source>
</evidence>
<proteinExistence type="inferred from homology"/>
<dbReference type="InterPro" id="IPR050073">
    <property type="entry name" value="2-IPM_HCS-like"/>
</dbReference>
<keyword evidence="4" id="KW-0432">Leucine biosynthesis</keyword>
<dbReference type="Proteomes" id="UP001143480">
    <property type="component" value="Unassembled WGS sequence"/>
</dbReference>
<dbReference type="PANTHER" id="PTHR10277:SF9">
    <property type="entry name" value="2-ISOPROPYLMALATE SYNTHASE 1, CHLOROPLASTIC-RELATED"/>
    <property type="match status" value="1"/>
</dbReference>
<dbReference type="Pfam" id="PF22617">
    <property type="entry name" value="HCS_D2"/>
    <property type="match status" value="1"/>
</dbReference>
<dbReference type="PROSITE" id="PS50991">
    <property type="entry name" value="PYR_CT"/>
    <property type="match status" value="1"/>
</dbReference>
<dbReference type="RefSeq" id="WP_246656414.1">
    <property type="nucleotide sequence ID" value="NZ_BAAAXA010000001.1"/>
</dbReference>
<dbReference type="EC" id="2.3.3.13" evidence="3"/>
<dbReference type="GO" id="GO:0009098">
    <property type="term" value="P:L-leucine biosynthetic process"/>
    <property type="evidence" value="ECO:0007669"/>
    <property type="project" value="UniProtKB-KW"/>
</dbReference>
<comment type="similarity">
    <text evidence="2">Belongs to the alpha-IPM synthase/homocitrate synthase family. LeuA type 1 subfamily.</text>
</comment>
<keyword evidence="6 9" id="KW-0808">Transferase</keyword>
<dbReference type="Gene3D" id="1.10.238.260">
    <property type="match status" value="1"/>
</dbReference>
<evidence type="ECO:0000313" key="11">
    <source>
        <dbReference type="EMBL" id="GLL06362.1"/>
    </source>
</evidence>
<dbReference type="EMBL" id="BSFP01000072">
    <property type="protein sequence ID" value="GLL06362.1"/>
    <property type="molecule type" value="Genomic_DNA"/>
</dbReference>
<accession>A0A9W6KQQ7</accession>
<dbReference type="InterPro" id="IPR054691">
    <property type="entry name" value="LeuA/HCS_post-cat"/>
</dbReference>
<sequence length="390" mass="41641">MRTQNPALPRKIRIFDTTLRDGEQAPGNAMDPEQKLDMALAIEAVGVDVVEAGFPSSSASEQRAVRLVSAALTSAYVSTLNRPIHADIQLAVDLAGTERHHLQIMATGSDIHLEHKRGVSREQAQDECVEAIGFARSLGARHVTLAIEDASRGPDDLLRPLITESIAAGADALTIADTTGCMLPSQYGGLIARIRSWIPDDIVISTHCHEDMGLSLANALAGLEAGADEVQATVAGIGERAGNTPLEELVTVLTYRGDELGCTTTAKTDGLYGAYELLSRTIGLATPRNKAIFGANAFATQAGIHQAGILRAPFTYEFVEPYRYGRERSIVIGRHSGRAVIRHILLELDADPGDGVVDRIYAEHIAGRPGAECMSLPELRRAIVDSGVLG</sequence>
<evidence type="ECO:0000256" key="8">
    <source>
        <dbReference type="ARBA" id="ARBA00023304"/>
    </source>
</evidence>
<dbReference type="InterPro" id="IPR000891">
    <property type="entry name" value="PYR_CT"/>
</dbReference>
<dbReference type="PROSITE" id="PS00815">
    <property type="entry name" value="AIPM_HOMOCIT_SYNTH_1"/>
    <property type="match status" value="1"/>
</dbReference>
<dbReference type="PANTHER" id="PTHR10277">
    <property type="entry name" value="HOMOCITRATE SYNTHASE-RELATED"/>
    <property type="match status" value="1"/>
</dbReference>
<evidence type="ECO:0000256" key="9">
    <source>
        <dbReference type="RuleBase" id="RU003523"/>
    </source>
</evidence>
<evidence type="ECO:0000259" key="10">
    <source>
        <dbReference type="PROSITE" id="PS50991"/>
    </source>
</evidence>
<feature type="domain" description="Pyruvate carboxyltransferase" evidence="10">
    <location>
        <begin position="12"/>
        <end position="272"/>
    </location>
</feature>
<keyword evidence="7" id="KW-0464">Manganese</keyword>
<keyword evidence="8" id="KW-0100">Branched-chain amino acid biosynthesis</keyword>
<gene>
    <name evidence="11" type="ORF">GCM10017581_081120</name>
</gene>
<keyword evidence="12" id="KW-1185">Reference proteome</keyword>
<evidence type="ECO:0000256" key="6">
    <source>
        <dbReference type="ARBA" id="ARBA00022679"/>
    </source>
</evidence>
<keyword evidence="5" id="KW-0028">Amino-acid biosynthesis</keyword>
<comment type="pathway">
    <text evidence="1">Amino-acid biosynthesis; L-leucine biosynthesis; L-leucine from 3-methyl-2-oxobutanoate: step 1/4.</text>
</comment>
<dbReference type="InterPro" id="IPR013785">
    <property type="entry name" value="Aldolase_TIM"/>
</dbReference>
<organism evidence="11 12">
    <name type="scientific">Dactylosporangium matsuzakiense</name>
    <dbReference type="NCBI Taxonomy" id="53360"/>
    <lineage>
        <taxon>Bacteria</taxon>
        <taxon>Bacillati</taxon>
        <taxon>Actinomycetota</taxon>
        <taxon>Actinomycetes</taxon>
        <taxon>Micromonosporales</taxon>
        <taxon>Micromonosporaceae</taxon>
        <taxon>Dactylosporangium</taxon>
    </lineage>
</organism>
<dbReference type="Pfam" id="PF00682">
    <property type="entry name" value="HMGL-like"/>
    <property type="match status" value="1"/>
</dbReference>
<name>A0A9W6KQQ7_9ACTN</name>
<dbReference type="InterPro" id="IPR002034">
    <property type="entry name" value="AIPM/Hcit_synth_CS"/>
</dbReference>
<evidence type="ECO:0000256" key="5">
    <source>
        <dbReference type="ARBA" id="ARBA00022605"/>
    </source>
</evidence>
<comment type="caution">
    <text evidence="11">The sequence shown here is derived from an EMBL/GenBank/DDBJ whole genome shotgun (WGS) entry which is preliminary data.</text>
</comment>
<evidence type="ECO:0000256" key="3">
    <source>
        <dbReference type="ARBA" id="ARBA00012973"/>
    </source>
</evidence>
<dbReference type="Gene3D" id="3.20.20.70">
    <property type="entry name" value="Aldolase class I"/>
    <property type="match status" value="1"/>
</dbReference>
<dbReference type="AlphaFoldDB" id="A0A9W6KQQ7"/>
<dbReference type="SUPFAM" id="SSF51569">
    <property type="entry name" value="Aldolase"/>
    <property type="match status" value="1"/>
</dbReference>
<evidence type="ECO:0000256" key="4">
    <source>
        <dbReference type="ARBA" id="ARBA00022430"/>
    </source>
</evidence>